<dbReference type="Pfam" id="PF01471">
    <property type="entry name" value="PG_binding_1"/>
    <property type="match status" value="1"/>
</dbReference>
<keyword evidence="4" id="KW-0788">Thiol protease</keyword>
<dbReference type="AlphaFoldDB" id="A0A165P5P4"/>
<dbReference type="GO" id="GO:0006508">
    <property type="term" value="P:proteolysis"/>
    <property type="evidence" value="ECO:0007669"/>
    <property type="project" value="UniProtKB-KW"/>
</dbReference>
<dbReference type="OrthoDB" id="9813368at2"/>
<dbReference type="Pfam" id="PF00877">
    <property type="entry name" value="NLPC_P60"/>
    <property type="match status" value="1"/>
</dbReference>
<comment type="similarity">
    <text evidence="1">Belongs to the peptidase C40 family.</text>
</comment>
<accession>A0A165P5P4</accession>
<dbReference type="EMBL" id="LRFC01000001">
    <property type="protein sequence ID" value="KZE69055.1"/>
    <property type="molecule type" value="Genomic_DNA"/>
</dbReference>
<organism evidence="6 7">
    <name type="scientific">Fictibacillus phosphorivorans</name>
    <dbReference type="NCBI Taxonomy" id="1221500"/>
    <lineage>
        <taxon>Bacteria</taxon>
        <taxon>Bacillati</taxon>
        <taxon>Bacillota</taxon>
        <taxon>Bacilli</taxon>
        <taxon>Bacillales</taxon>
        <taxon>Fictibacillaceae</taxon>
        <taxon>Fictibacillus</taxon>
    </lineage>
</organism>
<dbReference type="InterPro" id="IPR036366">
    <property type="entry name" value="PGBDSf"/>
</dbReference>
<dbReference type="InterPro" id="IPR036365">
    <property type="entry name" value="PGBD-like_sf"/>
</dbReference>
<dbReference type="RefSeq" id="WP_066236402.1">
    <property type="nucleotide sequence ID" value="NZ_LRFC01000001.1"/>
</dbReference>
<reference evidence="7" key="1">
    <citation type="submission" date="2016-01" db="EMBL/GenBank/DDBJ databases">
        <title>Draft genome of Chromobacterium sp. F49.</title>
        <authorList>
            <person name="Hong K.W."/>
        </authorList>
    </citation>
    <scope>NUCLEOTIDE SEQUENCE [LARGE SCALE GENOMIC DNA]</scope>
    <source>
        <strain evidence="7">P7IIIA</strain>
    </source>
</reference>
<evidence type="ECO:0000256" key="3">
    <source>
        <dbReference type="ARBA" id="ARBA00022801"/>
    </source>
</evidence>
<evidence type="ECO:0000256" key="1">
    <source>
        <dbReference type="ARBA" id="ARBA00007074"/>
    </source>
</evidence>
<keyword evidence="2" id="KW-0645">Protease</keyword>
<dbReference type="PANTHER" id="PTHR47053:SF1">
    <property type="entry name" value="MUREIN DD-ENDOPEPTIDASE MEPH-RELATED"/>
    <property type="match status" value="1"/>
</dbReference>
<evidence type="ECO:0000256" key="4">
    <source>
        <dbReference type="ARBA" id="ARBA00022807"/>
    </source>
</evidence>
<keyword evidence="7" id="KW-1185">Reference proteome</keyword>
<feature type="domain" description="NlpC/P60" evidence="5">
    <location>
        <begin position="99"/>
        <end position="219"/>
    </location>
</feature>
<name>A0A165P5P4_9BACL</name>
<dbReference type="InterPro" id="IPR002477">
    <property type="entry name" value="Peptidoglycan-bd-like"/>
</dbReference>
<proteinExistence type="inferred from homology"/>
<sequence>MKKAVAGFAIAGVMAFNPVVGEAALGDQTLKPGMQHSDVQDLQQTLDEKGYFSYSKTTDYYGDYTTDAVKNLQADKGITVDGIAGDETFKALGVDQSGEQSDSSIVEVAKKYEGTPYKWGGESPDGFDCSGYLNYIFDEAENIDLPRTVDGIYAEGTKVDKPAVGDIVFFDLEGDGPSHAGVYIGNDQFMHASSSKGVTSDELSSSYWSEYYIGAKSYE</sequence>
<dbReference type="Gene3D" id="3.90.1720.10">
    <property type="entry name" value="endopeptidase domain like (from Nostoc punctiforme)"/>
    <property type="match status" value="1"/>
</dbReference>
<protein>
    <submittedName>
        <fullName evidence="6">Endopeptidase</fullName>
    </submittedName>
</protein>
<evidence type="ECO:0000313" key="7">
    <source>
        <dbReference type="Proteomes" id="UP000076567"/>
    </source>
</evidence>
<dbReference type="PROSITE" id="PS51935">
    <property type="entry name" value="NLPC_P60"/>
    <property type="match status" value="1"/>
</dbReference>
<dbReference type="InterPro" id="IPR000064">
    <property type="entry name" value="NLP_P60_dom"/>
</dbReference>
<dbReference type="SUPFAM" id="SSF54001">
    <property type="entry name" value="Cysteine proteinases"/>
    <property type="match status" value="1"/>
</dbReference>
<dbReference type="PANTHER" id="PTHR47053">
    <property type="entry name" value="MUREIN DD-ENDOPEPTIDASE MEPH-RELATED"/>
    <property type="match status" value="1"/>
</dbReference>
<dbReference type="GO" id="GO:0008234">
    <property type="term" value="F:cysteine-type peptidase activity"/>
    <property type="evidence" value="ECO:0007669"/>
    <property type="project" value="UniProtKB-KW"/>
</dbReference>
<gene>
    <name evidence="6" type="ORF">AWM68_01960</name>
</gene>
<keyword evidence="3" id="KW-0378">Hydrolase</keyword>
<evidence type="ECO:0000256" key="2">
    <source>
        <dbReference type="ARBA" id="ARBA00022670"/>
    </source>
</evidence>
<dbReference type="Proteomes" id="UP000076567">
    <property type="component" value="Unassembled WGS sequence"/>
</dbReference>
<dbReference type="Gene3D" id="1.10.101.10">
    <property type="entry name" value="PGBD-like superfamily/PGBD"/>
    <property type="match status" value="1"/>
</dbReference>
<dbReference type="SUPFAM" id="SSF47090">
    <property type="entry name" value="PGBD-like"/>
    <property type="match status" value="1"/>
</dbReference>
<evidence type="ECO:0000259" key="5">
    <source>
        <dbReference type="PROSITE" id="PS51935"/>
    </source>
</evidence>
<dbReference type="InterPro" id="IPR051202">
    <property type="entry name" value="Peptidase_C40"/>
</dbReference>
<evidence type="ECO:0000313" key="6">
    <source>
        <dbReference type="EMBL" id="KZE69055.1"/>
    </source>
</evidence>
<dbReference type="InterPro" id="IPR038765">
    <property type="entry name" value="Papain-like_cys_pep_sf"/>
</dbReference>
<comment type="caution">
    <text evidence="6">The sequence shown here is derived from an EMBL/GenBank/DDBJ whole genome shotgun (WGS) entry which is preliminary data.</text>
</comment>